<proteinExistence type="predicted"/>
<dbReference type="CDD" id="cd18793">
    <property type="entry name" value="SF2_C_SNF"/>
    <property type="match status" value="1"/>
</dbReference>
<dbReference type="InterPro" id="IPR027417">
    <property type="entry name" value="P-loop_NTPase"/>
</dbReference>
<dbReference type="Pfam" id="PF00176">
    <property type="entry name" value="SNF2-rel_dom"/>
    <property type="match status" value="1"/>
</dbReference>
<dbReference type="InterPro" id="IPR022138">
    <property type="entry name" value="DUF3670"/>
</dbReference>
<evidence type="ECO:0000313" key="4">
    <source>
        <dbReference type="EMBL" id="GAA2208303.1"/>
    </source>
</evidence>
<evidence type="ECO:0000256" key="1">
    <source>
        <dbReference type="ARBA" id="ARBA00022801"/>
    </source>
</evidence>
<dbReference type="PROSITE" id="PS51192">
    <property type="entry name" value="HELICASE_ATP_BIND_1"/>
    <property type="match status" value="1"/>
</dbReference>
<keyword evidence="1" id="KW-0378">Hydrolase</keyword>
<feature type="domain" description="Helicase ATP-binding" evidence="2">
    <location>
        <begin position="427"/>
        <end position="588"/>
    </location>
</feature>
<evidence type="ECO:0000259" key="2">
    <source>
        <dbReference type="PROSITE" id="PS51192"/>
    </source>
</evidence>
<dbReference type="InterPro" id="IPR014001">
    <property type="entry name" value="Helicase_ATP-bd"/>
</dbReference>
<feature type="domain" description="Helicase C-terminal" evidence="3">
    <location>
        <begin position="714"/>
        <end position="871"/>
    </location>
</feature>
<keyword evidence="4" id="KW-0547">Nucleotide-binding</keyword>
<dbReference type="GO" id="GO:0004386">
    <property type="term" value="F:helicase activity"/>
    <property type="evidence" value="ECO:0007669"/>
    <property type="project" value="UniProtKB-KW"/>
</dbReference>
<organism evidence="4 5">
    <name type="scientific">Nonomuraea monospora</name>
    <dbReference type="NCBI Taxonomy" id="568818"/>
    <lineage>
        <taxon>Bacteria</taxon>
        <taxon>Bacillati</taxon>
        <taxon>Actinomycetota</taxon>
        <taxon>Actinomycetes</taxon>
        <taxon>Streptosporangiales</taxon>
        <taxon>Streptosporangiaceae</taxon>
        <taxon>Nonomuraea</taxon>
    </lineage>
</organism>
<dbReference type="SMART" id="SM00487">
    <property type="entry name" value="DEXDc"/>
    <property type="match status" value="1"/>
</dbReference>
<dbReference type="SUPFAM" id="SSF52540">
    <property type="entry name" value="P-loop containing nucleoside triphosphate hydrolases"/>
    <property type="match status" value="2"/>
</dbReference>
<dbReference type="InterPro" id="IPR001650">
    <property type="entry name" value="Helicase_C-like"/>
</dbReference>
<gene>
    <name evidence="4" type="ORF">GCM10009850_037610</name>
</gene>
<dbReference type="SMART" id="SM00490">
    <property type="entry name" value="HELICc"/>
    <property type="match status" value="1"/>
</dbReference>
<comment type="caution">
    <text evidence="4">The sequence shown here is derived from an EMBL/GenBank/DDBJ whole genome shotgun (WGS) entry which is preliminary data.</text>
</comment>
<dbReference type="Gene3D" id="3.40.50.300">
    <property type="entry name" value="P-loop containing nucleotide triphosphate hydrolases"/>
    <property type="match status" value="1"/>
</dbReference>
<dbReference type="PROSITE" id="PS51194">
    <property type="entry name" value="HELICASE_CTER"/>
    <property type="match status" value="1"/>
</dbReference>
<dbReference type="InterPro" id="IPR000330">
    <property type="entry name" value="SNF2_N"/>
</dbReference>
<keyword evidence="4" id="KW-0347">Helicase</keyword>
<dbReference type="Proteomes" id="UP001499843">
    <property type="component" value="Unassembled WGS sequence"/>
</dbReference>
<dbReference type="EMBL" id="BAAAQX010000008">
    <property type="protein sequence ID" value="GAA2208303.1"/>
    <property type="molecule type" value="Genomic_DNA"/>
</dbReference>
<name>A0ABN3CG16_9ACTN</name>
<keyword evidence="5" id="KW-1185">Reference proteome</keyword>
<dbReference type="Pfam" id="PF00271">
    <property type="entry name" value="Helicase_C"/>
    <property type="match status" value="1"/>
</dbReference>
<reference evidence="4 5" key="1">
    <citation type="journal article" date="2019" name="Int. J. Syst. Evol. Microbiol.">
        <title>The Global Catalogue of Microorganisms (GCM) 10K type strain sequencing project: providing services to taxonomists for standard genome sequencing and annotation.</title>
        <authorList>
            <consortium name="The Broad Institute Genomics Platform"/>
            <consortium name="The Broad Institute Genome Sequencing Center for Infectious Disease"/>
            <person name="Wu L."/>
            <person name="Ma J."/>
        </authorList>
    </citation>
    <scope>NUCLEOTIDE SEQUENCE [LARGE SCALE GENOMIC DNA]</scope>
    <source>
        <strain evidence="4 5">JCM 16114</strain>
    </source>
</reference>
<evidence type="ECO:0000313" key="5">
    <source>
        <dbReference type="Proteomes" id="UP001499843"/>
    </source>
</evidence>
<protein>
    <submittedName>
        <fullName evidence="4">DEAD/DEAH box helicase</fullName>
    </submittedName>
</protein>
<accession>A0ABN3CG16</accession>
<dbReference type="Gene3D" id="3.40.50.10810">
    <property type="entry name" value="Tandem AAA-ATPase domain"/>
    <property type="match status" value="1"/>
</dbReference>
<keyword evidence="4" id="KW-0067">ATP-binding</keyword>
<dbReference type="InterPro" id="IPR049730">
    <property type="entry name" value="SNF2/RAD54-like_C"/>
</dbReference>
<dbReference type="Pfam" id="PF12419">
    <property type="entry name" value="DUF3670"/>
    <property type="match status" value="1"/>
</dbReference>
<evidence type="ECO:0000259" key="3">
    <source>
        <dbReference type="PROSITE" id="PS51194"/>
    </source>
</evidence>
<sequence>MAEERDGQVSTRPAAATLVPVGEAVAALARARTAPDAHPAARFWGAAALVALQLLTRGRILPGVTAGEHDTWRAGPLDADDLRRVRELAAAMPAAARAIPLSASDGEALLPDAEPLVRAFLDAVADAMPRSPGAVRATGTTAFAAAKPVKVPHLRRWSEEVSAGLDAGVRLSLRVEADDLAAAEFRAVVQLHSLADPSLVVDAADLWQGRDPGFGARARIEATLAVRRAARAWPRLERLLDNAVPDELTLSDGDVEDLLAGAADRLAAAGVDVHWPKSLVRGLSARAVIGDRDPAPSDMPSFLGGHHLTSFDWQLALGGRRLTAEEMDRLAEAHRPVVRLRDQWVLIDPDLARKARQRDLKPLTGIEALGAALTGTVEVEGEQVPVEPTAWLQELRERLAEPAAADPPGGLAATLRDYQLAGLRWLARMTSLGLGACLADDMGLGKTITLIALHLHRAAEGAAEGAGPTLVVCPASLLGNWEREITRFAPGVPVRRYHGSNRALPGDGAEDGFVLTTYATMRLDASLLAAHRWGLLVADEAQHVKNPASGTAKALREIPAAARVALTGTPVENNLSELWAILDWTTPGLLGPLGRFRARWAKPVESGDTETAGRLSRLVGPFLLRRRKSDPGIAPELPPKTETDRPVPLTTEQAGLYEAVVREIMTQIGAAQGMARRGLIVKLLTGLKQICNHPAHYLHETGPRLSGRSGKLELLDELVDTIVAEDGAVLVFTQYVAMARLLERHLTGRGVPTQLLHGGTPVARREEMVQRFQDGSAPVFLLSLKAAGTGLNLTRADHVIHYDRWWNPAVEDQATDRAYRIGQTRPVQVHRLIAEGTIEDRIARMLTAKRSLADAVLASGEAAFTELTDAELAALVELR</sequence>
<dbReference type="InterPro" id="IPR038718">
    <property type="entry name" value="SNF2-like_sf"/>
</dbReference>
<dbReference type="PANTHER" id="PTHR10799">
    <property type="entry name" value="SNF2/RAD54 HELICASE FAMILY"/>
    <property type="match status" value="1"/>
</dbReference>